<dbReference type="Proteomes" id="UP000018888">
    <property type="component" value="Unassembled WGS sequence"/>
</dbReference>
<keyword evidence="2" id="KW-1185">Reference proteome</keyword>
<name>A0A2P4PYX7_RHIID</name>
<dbReference type="EMBL" id="AUPC02000119">
    <property type="protein sequence ID" value="POG70595.1"/>
    <property type="molecule type" value="Genomic_DNA"/>
</dbReference>
<dbReference type="VEuPathDB" id="FungiDB:RhiirFUN_006850"/>
<proteinExistence type="predicted"/>
<evidence type="ECO:0008006" key="3">
    <source>
        <dbReference type="Google" id="ProtNLM"/>
    </source>
</evidence>
<protein>
    <recommendedName>
        <fullName evidence="3">Crinkler family protein</fullName>
    </recommendedName>
</protein>
<reference evidence="1 2" key="2">
    <citation type="journal article" date="2018" name="New Phytol.">
        <title>High intraspecific genome diversity in the model arbuscular mycorrhizal symbiont Rhizophagus irregularis.</title>
        <authorList>
            <person name="Chen E.C.H."/>
            <person name="Morin E."/>
            <person name="Beaudet D."/>
            <person name="Noel J."/>
            <person name="Yildirir G."/>
            <person name="Ndikumana S."/>
            <person name="Charron P."/>
            <person name="St-Onge C."/>
            <person name="Giorgi J."/>
            <person name="Kruger M."/>
            <person name="Marton T."/>
            <person name="Ropars J."/>
            <person name="Grigoriev I.V."/>
            <person name="Hainaut M."/>
            <person name="Henrissat B."/>
            <person name="Roux C."/>
            <person name="Martin F."/>
            <person name="Corradi N."/>
        </authorList>
    </citation>
    <scope>NUCLEOTIDE SEQUENCE [LARGE SCALE GENOMIC DNA]</scope>
    <source>
        <strain evidence="1 2">DAOM 197198</strain>
    </source>
</reference>
<gene>
    <name evidence="1" type="ORF">GLOIN_2v1775729</name>
</gene>
<comment type="caution">
    <text evidence="1">The sequence shown here is derived from an EMBL/GenBank/DDBJ whole genome shotgun (WGS) entry which is preliminary data.</text>
</comment>
<reference evidence="1 2" key="1">
    <citation type="journal article" date="2013" name="Proc. Natl. Acad. Sci. U.S.A.">
        <title>Genome of an arbuscular mycorrhizal fungus provides insight into the oldest plant symbiosis.</title>
        <authorList>
            <person name="Tisserant E."/>
            <person name="Malbreil M."/>
            <person name="Kuo A."/>
            <person name="Kohler A."/>
            <person name="Symeonidi A."/>
            <person name="Balestrini R."/>
            <person name="Charron P."/>
            <person name="Duensing N."/>
            <person name="Frei Dit Frey N."/>
            <person name="Gianinazzi-Pearson V."/>
            <person name="Gilbert L.B."/>
            <person name="Handa Y."/>
            <person name="Herr J.R."/>
            <person name="Hijri M."/>
            <person name="Koul R."/>
            <person name="Kawaguchi M."/>
            <person name="Krajinski F."/>
            <person name="Lammers P.J."/>
            <person name="Masclaux F.G."/>
            <person name="Murat C."/>
            <person name="Morin E."/>
            <person name="Ndikumana S."/>
            <person name="Pagni M."/>
            <person name="Petitpierre D."/>
            <person name="Requena N."/>
            <person name="Rosikiewicz P."/>
            <person name="Riley R."/>
            <person name="Saito K."/>
            <person name="San Clemente H."/>
            <person name="Shapiro H."/>
            <person name="van Tuinen D."/>
            <person name="Becard G."/>
            <person name="Bonfante P."/>
            <person name="Paszkowski U."/>
            <person name="Shachar-Hill Y.Y."/>
            <person name="Tuskan G.A."/>
            <person name="Young P.W."/>
            <person name="Sanders I.R."/>
            <person name="Henrissat B."/>
            <person name="Rensing S.A."/>
            <person name="Grigoriev I.V."/>
            <person name="Corradi N."/>
            <person name="Roux C."/>
            <person name="Martin F."/>
        </authorList>
    </citation>
    <scope>NUCLEOTIDE SEQUENCE [LARGE SCALE GENOMIC DNA]</scope>
    <source>
        <strain evidence="1 2">DAOM 197198</strain>
    </source>
</reference>
<sequence length="896" mass="104508">MMYSEVYIYLQGFNALSNFSKLRLKLIKISFIIFTEKYLQNDFLLKLSISSIRSIPVIISEETTVGYSRIKYEDITVSHVKLLFLYGKKISYPLDHLNLWKVDPVSANKYDKELEKFSTEDDIKEKLGGELMNPQFPLSKYFNRNSFKDMESKYRLYHLHSSKEIIEVIKKNALKGLPRLPDVLSMPLQQRNFEEAMCYVKETIYNNITGRDGKSNYWCIVSGGAPGIVRKDMPQYIQNIYNHRNIPHDRRRTDTHLEYLCIDFRNGHRLTQQDYGIDASIIVGLQIAHAFFIEKEYGMTFQEFRIALEQYRDSFNNFHFNVVIGEIRKSLNLSDKHLFFLYLHIDEFQLIDSWDKEDKSNPPTKLFYNMIHNIAEFMLNSALPTFVQPFLSGTAPLAVIKIKEAPRISFRFVDCPLLNDKSIIRIMDHFAEKFNAGIANYAYKWKYCRQMLQLLRDTGGLPRALQRLFIVCFGADGKQGRKFFEKLESKELDFVDYFIKVKNSLDKQYGIKDYVKSNGKVAMKLMYYCIEGIAIASDECLDDNNPDLTIRSLERDKHIILSPAEQSAGYNFFLINMPFYFICLYNDVLCIVKPTFVRKFYDERMYWEEWEVFVAYHEAFRTNLAIRMGKTTMTLRELYPNADKSDVYFDMSVKLKPLCVCEANEQFPLTNPLTEKPDGKIIDWQSGGVVCKWDYGSKKMPESKVEEDDKKNLKNFFYDGNDYMPITIIFTSQSYIKKKQESGVLVVSKEDFKKHFGPIFSSRASFAFTGDTNPNFWEKNRLENVLDGICDASIEQLINQNSILLNAENIESNKQSNIFHIKNFLQAHETVQSEEINEYNSSSDDEIDDDNEQNLKNESELYENEIYIIDEMSTSLSPCAIVDIIDGKLQICSNDS</sequence>
<organism evidence="1 2">
    <name type="scientific">Rhizophagus irregularis (strain DAOM 181602 / DAOM 197198 / MUCL 43194)</name>
    <name type="common">Arbuscular mycorrhizal fungus</name>
    <name type="synonym">Glomus intraradices</name>
    <dbReference type="NCBI Taxonomy" id="747089"/>
    <lineage>
        <taxon>Eukaryota</taxon>
        <taxon>Fungi</taxon>
        <taxon>Fungi incertae sedis</taxon>
        <taxon>Mucoromycota</taxon>
        <taxon>Glomeromycotina</taxon>
        <taxon>Glomeromycetes</taxon>
        <taxon>Glomerales</taxon>
        <taxon>Glomeraceae</taxon>
        <taxon>Rhizophagus</taxon>
    </lineage>
</organism>
<evidence type="ECO:0000313" key="1">
    <source>
        <dbReference type="EMBL" id="POG70595.1"/>
    </source>
</evidence>
<accession>A0A2P4PYX7</accession>
<evidence type="ECO:0000313" key="2">
    <source>
        <dbReference type="Proteomes" id="UP000018888"/>
    </source>
</evidence>
<dbReference type="AlphaFoldDB" id="A0A2P4PYX7"/>